<gene>
    <name evidence="1" type="ORF">KsCSTR_44090</name>
</gene>
<name>A0A6G7GW18_KUEST</name>
<proteinExistence type="predicted"/>
<evidence type="ECO:0000313" key="1">
    <source>
        <dbReference type="EMBL" id="QII13788.1"/>
    </source>
</evidence>
<reference evidence="1 2" key="1">
    <citation type="submission" date="2020-02" db="EMBL/GenBank/DDBJ databases">
        <title>Newly sequenced genome of strain CSTR1 showed variability in Candidatus Kuenenia stuttgartiensis genomes.</title>
        <authorList>
            <person name="Ding C."/>
            <person name="Adrian L."/>
        </authorList>
    </citation>
    <scope>NUCLEOTIDE SEQUENCE [LARGE SCALE GENOMIC DNA]</scope>
    <source>
        <strain evidence="1 2">CSTR1</strain>
    </source>
</reference>
<organism evidence="1 2">
    <name type="scientific">Kuenenia stuttgartiensis</name>
    <dbReference type="NCBI Taxonomy" id="174633"/>
    <lineage>
        <taxon>Bacteria</taxon>
        <taxon>Pseudomonadati</taxon>
        <taxon>Planctomycetota</taxon>
        <taxon>Candidatus Brocadiia</taxon>
        <taxon>Candidatus Brocadiales</taxon>
        <taxon>Candidatus Brocadiaceae</taxon>
        <taxon>Candidatus Kuenenia</taxon>
    </lineage>
</organism>
<sequence>MCNSKMLIYGTDSIEPAKGGDIRDDRLYKQTTRSGILKKLIKCEF</sequence>
<dbReference type="EMBL" id="CP049055">
    <property type="protein sequence ID" value="QII13788.1"/>
    <property type="molecule type" value="Genomic_DNA"/>
</dbReference>
<dbReference type="AlphaFoldDB" id="A0A6G7GW18"/>
<dbReference type="Proteomes" id="UP000501926">
    <property type="component" value="Chromosome"/>
</dbReference>
<accession>A0A6G7GW18</accession>
<protein>
    <submittedName>
        <fullName evidence="1">Uncharacterized protein</fullName>
    </submittedName>
</protein>
<evidence type="ECO:0000313" key="2">
    <source>
        <dbReference type="Proteomes" id="UP000501926"/>
    </source>
</evidence>